<feature type="non-terminal residue" evidence="2">
    <location>
        <position position="140"/>
    </location>
</feature>
<keyword evidence="1" id="KW-1133">Transmembrane helix</keyword>
<keyword evidence="1" id="KW-0812">Transmembrane</keyword>
<evidence type="ECO:0000256" key="1">
    <source>
        <dbReference type="SAM" id="Phobius"/>
    </source>
</evidence>
<feature type="transmembrane region" description="Helical" evidence="1">
    <location>
        <begin position="93"/>
        <end position="109"/>
    </location>
</feature>
<feature type="transmembrane region" description="Helical" evidence="1">
    <location>
        <begin position="67"/>
        <end position="86"/>
    </location>
</feature>
<reference evidence="2 3" key="1">
    <citation type="journal article" date="2016" name="Int. J. Syst. Evol. Microbiol.">
        <title>Peptococcus simiae sp. nov., isolated from rhesus macaque faeces and emended description of the genus Peptococcus.</title>
        <authorList>
            <person name="Shkoporov A.N."/>
            <person name="Efimov B.A."/>
            <person name="Kondova I."/>
            <person name="Ouwerling B."/>
            <person name="Chaplin A.V."/>
            <person name="Shcherbakova V.A."/>
            <person name="Langermans J.A.M."/>
        </authorList>
    </citation>
    <scope>NUCLEOTIDE SEQUENCE [LARGE SCALE GENOMIC DNA]</scope>
    <source>
        <strain evidence="2 3">M108</strain>
    </source>
</reference>
<feature type="transmembrane region" description="Helical" evidence="1">
    <location>
        <begin position="115"/>
        <end position="135"/>
    </location>
</feature>
<evidence type="ECO:0000313" key="2">
    <source>
        <dbReference type="EMBL" id="MFM9414464.1"/>
    </source>
</evidence>
<name>A0ABW9H3W5_9FIRM</name>
<protein>
    <submittedName>
        <fullName evidence="2">Uncharacterized protein</fullName>
    </submittedName>
</protein>
<dbReference type="Proteomes" id="UP001631949">
    <property type="component" value="Unassembled WGS sequence"/>
</dbReference>
<evidence type="ECO:0000313" key="3">
    <source>
        <dbReference type="Proteomes" id="UP001631949"/>
    </source>
</evidence>
<keyword evidence="1" id="KW-0472">Membrane</keyword>
<organism evidence="2 3">
    <name type="scientific">Peptococcus simiae</name>
    <dbReference type="NCBI Taxonomy" id="1643805"/>
    <lineage>
        <taxon>Bacteria</taxon>
        <taxon>Bacillati</taxon>
        <taxon>Bacillota</taxon>
        <taxon>Clostridia</taxon>
        <taxon>Eubacteriales</taxon>
        <taxon>Peptococcaceae</taxon>
        <taxon>Peptococcus</taxon>
    </lineage>
</organism>
<proteinExistence type="predicted"/>
<dbReference type="EMBL" id="JBJUVG010000019">
    <property type="protein sequence ID" value="MFM9414464.1"/>
    <property type="molecule type" value="Genomic_DNA"/>
</dbReference>
<feature type="transmembrane region" description="Helical" evidence="1">
    <location>
        <begin position="41"/>
        <end position="61"/>
    </location>
</feature>
<sequence length="140" mass="15463">MLNDALIQLLLVFAVTWLASLGLVYWTLSRQRLAEPVIGKGQALGLACLPALWAVSLAIRLDNPSLFFWSLACGALLFIMALDDWAFRSVESIDLLLYTGLVLLHFFLFGRPVLVSRLVICLVMAAICLAILHLYPQGFG</sequence>
<feature type="transmembrane region" description="Helical" evidence="1">
    <location>
        <begin position="6"/>
        <end position="29"/>
    </location>
</feature>
<keyword evidence="3" id="KW-1185">Reference proteome</keyword>
<dbReference type="RefSeq" id="WP_408978070.1">
    <property type="nucleotide sequence ID" value="NZ_JBJUVG010000019.1"/>
</dbReference>
<gene>
    <name evidence="2" type="ORF">ACKQTC_08805</name>
</gene>
<comment type="caution">
    <text evidence="2">The sequence shown here is derived from an EMBL/GenBank/DDBJ whole genome shotgun (WGS) entry which is preliminary data.</text>
</comment>
<accession>A0ABW9H3W5</accession>